<dbReference type="InterPro" id="IPR020846">
    <property type="entry name" value="MFS_dom"/>
</dbReference>
<dbReference type="RefSeq" id="WP_259537966.1">
    <property type="nucleotide sequence ID" value="NZ_JANLCJ010000001.1"/>
</dbReference>
<feature type="transmembrane region" description="Helical" evidence="6">
    <location>
        <begin position="109"/>
        <end position="128"/>
    </location>
</feature>
<dbReference type="PANTHER" id="PTHR43124:SF3">
    <property type="entry name" value="CHLORAMPHENICOL EFFLUX PUMP RV0191"/>
    <property type="match status" value="1"/>
</dbReference>
<keyword evidence="3 6" id="KW-0812">Transmembrane</keyword>
<feature type="domain" description="Major facilitator superfamily (MFS) profile" evidence="7">
    <location>
        <begin position="2"/>
        <end position="387"/>
    </location>
</feature>
<organism evidence="8 9">
    <name type="scientific">Herbiconiux daphne</name>
    <dbReference type="NCBI Taxonomy" id="2970914"/>
    <lineage>
        <taxon>Bacteria</taxon>
        <taxon>Bacillati</taxon>
        <taxon>Actinomycetota</taxon>
        <taxon>Actinomycetes</taxon>
        <taxon>Micrococcales</taxon>
        <taxon>Microbacteriaceae</taxon>
        <taxon>Herbiconiux</taxon>
    </lineage>
</organism>
<feature type="transmembrane region" description="Helical" evidence="6">
    <location>
        <begin position="337"/>
        <end position="358"/>
    </location>
</feature>
<dbReference type="CDD" id="cd17324">
    <property type="entry name" value="MFS_NepI_like"/>
    <property type="match status" value="1"/>
</dbReference>
<evidence type="ECO:0000256" key="4">
    <source>
        <dbReference type="ARBA" id="ARBA00022989"/>
    </source>
</evidence>
<dbReference type="PANTHER" id="PTHR43124">
    <property type="entry name" value="PURINE EFFLUX PUMP PBUE"/>
    <property type="match status" value="1"/>
</dbReference>
<sequence length="393" mass="40468">MAIVALALGGFGIGVTEFVTMGLLPNIAQDLLPAQYAADPSAANASAGYLVSAYALGVVIGAPTIAALAARWPRKRLLIALVAVFVVGNLLSAVLPSFGLVLAARFFSALPHGAYFGIASLVAASLMGPDKRARGVAFVLGGLTIANVVGVPFGTYLGQTFGWRSAYLLVAVIFALTLVAIVVAVPFRPGDPTATMRNELSAFTRLQVWLTLALGSIGFGGVFAVYTYVAPVVTDVTGLGEGFVPWVLVVFGIGMTIGNFVSGWLTDRSVKRSLIINIVGLGLSVLAFGLTAQTEVGLVVSVFFVGAFAGSCSPAIQTRLMDVSHNAQSIAAALNHSSLNIGNSLGAFLGGIVIAAGFGYLSPAFVGVGLAALGFVVLSISFAIDRRRRAQTR</sequence>
<keyword evidence="5 6" id="KW-0472">Membrane</keyword>
<evidence type="ECO:0000256" key="5">
    <source>
        <dbReference type="ARBA" id="ARBA00023136"/>
    </source>
</evidence>
<reference evidence="8" key="1">
    <citation type="submission" date="2022-08" db="EMBL/GenBank/DDBJ databases">
        <authorList>
            <person name="Deng Y."/>
            <person name="Han X.-F."/>
            <person name="Zhang Y.-Q."/>
        </authorList>
    </citation>
    <scope>NUCLEOTIDE SEQUENCE</scope>
    <source>
        <strain evidence="8">CPCC 203386</strain>
    </source>
</reference>
<comment type="subcellular location">
    <subcellularLocation>
        <location evidence="1">Cell membrane</location>
        <topology evidence="1">Multi-pass membrane protein</topology>
    </subcellularLocation>
</comment>
<feature type="transmembrane region" description="Helical" evidence="6">
    <location>
        <begin position="243"/>
        <end position="262"/>
    </location>
</feature>
<feature type="transmembrane region" description="Helical" evidence="6">
    <location>
        <begin position="49"/>
        <end position="70"/>
    </location>
</feature>
<dbReference type="SUPFAM" id="SSF103473">
    <property type="entry name" value="MFS general substrate transporter"/>
    <property type="match status" value="1"/>
</dbReference>
<keyword evidence="9" id="KW-1185">Reference proteome</keyword>
<gene>
    <name evidence="8" type="ORF">N1032_03050</name>
</gene>
<proteinExistence type="predicted"/>
<comment type="caution">
    <text evidence="8">The sequence shown here is derived from an EMBL/GenBank/DDBJ whole genome shotgun (WGS) entry which is preliminary data.</text>
</comment>
<protein>
    <submittedName>
        <fullName evidence="8">MFS transporter</fullName>
    </submittedName>
</protein>
<dbReference type="Gene3D" id="1.20.1250.20">
    <property type="entry name" value="MFS general substrate transporter like domains"/>
    <property type="match status" value="2"/>
</dbReference>
<keyword evidence="2" id="KW-1003">Cell membrane</keyword>
<evidence type="ECO:0000256" key="3">
    <source>
        <dbReference type="ARBA" id="ARBA00022692"/>
    </source>
</evidence>
<feature type="transmembrane region" description="Helical" evidence="6">
    <location>
        <begin position="208"/>
        <end position="231"/>
    </location>
</feature>
<feature type="transmembrane region" description="Helical" evidence="6">
    <location>
        <begin position="135"/>
        <end position="154"/>
    </location>
</feature>
<keyword evidence="4 6" id="KW-1133">Transmembrane helix</keyword>
<feature type="transmembrane region" description="Helical" evidence="6">
    <location>
        <begin position="77"/>
        <end position="103"/>
    </location>
</feature>
<dbReference type="InterPro" id="IPR050189">
    <property type="entry name" value="MFS_Efflux_Transporters"/>
</dbReference>
<feature type="transmembrane region" description="Helical" evidence="6">
    <location>
        <begin position="298"/>
        <end position="316"/>
    </location>
</feature>
<accession>A0ABT2H0A1</accession>
<dbReference type="Proteomes" id="UP001165586">
    <property type="component" value="Unassembled WGS sequence"/>
</dbReference>
<feature type="transmembrane region" description="Helical" evidence="6">
    <location>
        <begin position="166"/>
        <end position="187"/>
    </location>
</feature>
<evidence type="ECO:0000313" key="8">
    <source>
        <dbReference type="EMBL" id="MCS5732719.1"/>
    </source>
</evidence>
<evidence type="ECO:0000256" key="6">
    <source>
        <dbReference type="SAM" id="Phobius"/>
    </source>
</evidence>
<evidence type="ECO:0000259" key="7">
    <source>
        <dbReference type="PROSITE" id="PS50850"/>
    </source>
</evidence>
<dbReference type="PROSITE" id="PS50850">
    <property type="entry name" value="MFS"/>
    <property type="match status" value="1"/>
</dbReference>
<dbReference type="Pfam" id="PF07690">
    <property type="entry name" value="MFS_1"/>
    <property type="match status" value="1"/>
</dbReference>
<evidence type="ECO:0000256" key="2">
    <source>
        <dbReference type="ARBA" id="ARBA00022475"/>
    </source>
</evidence>
<dbReference type="InterPro" id="IPR011701">
    <property type="entry name" value="MFS"/>
</dbReference>
<evidence type="ECO:0000313" key="9">
    <source>
        <dbReference type="Proteomes" id="UP001165586"/>
    </source>
</evidence>
<dbReference type="InterPro" id="IPR036259">
    <property type="entry name" value="MFS_trans_sf"/>
</dbReference>
<evidence type="ECO:0000256" key="1">
    <source>
        <dbReference type="ARBA" id="ARBA00004651"/>
    </source>
</evidence>
<dbReference type="EMBL" id="JANLCJ010000001">
    <property type="protein sequence ID" value="MCS5732719.1"/>
    <property type="molecule type" value="Genomic_DNA"/>
</dbReference>
<feature type="transmembrane region" description="Helical" evidence="6">
    <location>
        <begin position="274"/>
        <end position="292"/>
    </location>
</feature>
<name>A0ABT2H0A1_9MICO</name>
<feature type="transmembrane region" description="Helical" evidence="6">
    <location>
        <begin position="364"/>
        <end position="384"/>
    </location>
</feature>